<evidence type="ECO:0000256" key="2">
    <source>
        <dbReference type="ARBA" id="ARBA00022475"/>
    </source>
</evidence>
<evidence type="ECO:0000256" key="6">
    <source>
        <dbReference type="SAM" id="Phobius"/>
    </source>
</evidence>
<accession>A0A7C9KVX9</accession>
<sequence length="977" mass="111927">MVCVSNIEVHTKGGLRMSVFGITLLSIKRRMPQIIKAACTTLAAVFFVTAVLIFQENMYQWQMSSNKSRFGDWFLCEVTSKEPNKSLSEHAYLNPPVKAVTCVDMFNQDWKMTGYILGSFDEAFVKQGRLKLDEGHLPENDDEIAMDWNTLLSLGYVGEIGETITIRYCEENSVYNASARQERQFRLCGIFANYTSIWKYGRKMPGAVVTENALSVFNTKSRNSYLYSLKESVRTSDYNTVYKKIKEDAKTETEYNSAVYDYQPWSSALVYAYMYIVVMVIGILALSYQLIEYRGRRQTAYQRFRRLGMDKSMMRKMYITENALIIIPAGIVGLILALLTGFAIGKGLEIHNGFHFYKITAGIIIKSVCSVIAAIVVEELAGLIANRLRKHKGGKKKVKSRTHESVSVAGKPSRIKPANLVRTISSRLMRRDGIFMAVGLRAFALCICGILVFSALMIRKSYTAYKANNALPDIYGYLDPTDSVYEMYIYYYAYVKGFYNIPEGDDYSQERSELLNNPWKERNRFNISFGELKNKLKDDGGPVYSIKYNDEDLIMLEPLLVNYLNRYCKRGNTNLLDGFTEEFLAELDNIGGIQSISYFAFESERTWFWDNQDYHKMGLDTISPDNGYGRDTPITDYGYRYIYSTEYVNPTKELYNKLEKYIDKKYRNYDDFVNGRQVVVFLQDAPDGTYDDTLKAGDTLNYNYYQLPVDPNIHLESDMTSGNYVYPYDKAFYEKYNNSGKINLYVDYDGHGGSSIGGYDKTNDKQILDGYEVLFDACVSPTVAAVIKVTNDVREDFNGIMVDYGYYTALAGMSLAEQAVDNQRNLMERMTGDEMTGDLDFSLHYNQLSVQYDLSSAFSATNNKLSVYFENNDLAYGSNVDAKNIYRTQLINNILQYGITIAAAVVIQLLIMAIIVRNRIERRKERYKLLHGLGMRRGTIVRICMLEALRESVWCIFTMPLILIMELLMYTRKNLVE</sequence>
<evidence type="ECO:0000256" key="4">
    <source>
        <dbReference type="ARBA" id="ARBA00022989"/>
    </source>
</evidence>
<reference evidence="8 9" key="1">
    <citation type="journal article" date="2019" name="Nat. Med.">
        <title>A library of human gut bacterial isolates paired with longitudinal multiomics data enables mechanistic microbiome research.</title>
        <authorList>
            <person name="Poyet M."/>
            <person name="Groussin M."/>
            <person name="Gibbons S.M."/>
            <person name="Avila-Pacheco J."/>
            <person name="Jiang X."/>
            <person name="Kearney S.M."/>
            <person name="Perrotta A.R."/>
            <person name="Berdy B."/>
            <person name="Zhao S."/>
            <person name="Lieberman T.D."/>
            <person name="Swanson P.K."/>
            <person name="Smith M."/>
            <person name="Roesemann S."/>
            <person name="Alexander J.E."/>
            <person name="Rich S.A."/>
            <person name="Livny J."/>
            <person name="Vlamakis H."/>
            <person name="Clish C."/>
            <person name="Bullock K."/>
            <person name="Deik A."/>
            <person name="Scott J."/>
            <person name="Pierce K.A."/>
            <person name="Xavier R.J."/>
            <person name="Alm E.J."/>
        </authorList>
    </citation>
    <scope>NUCLEOTIDE SEQUENCE [LARGE SCALE GENOMIC DNA]</scope>
    <source>
        <strain evidence="8 9">BIOML-A1</strain>
    </source>
</reference>
<dbReference type="GO" id="GO:0005886">
    <property type="term" value="C:plasma membrane"/>
    <property type="evidence" value="ECO:0007669"/>
    <property type="project" value="UniProtKB-SubCell"/>
</dbReference>
<keyword evidence="4 6" id="KW-1133">Transmembrane helix</keyword>
<dbReference type="EMBL" id="WKRD01000003">
    <property type="protein sequence ID" value="MSC56727.1"/>
    <property type="molecule type" value="Genomic_DNA"/>
</dbReference>
<proteinExistence type="predicted"/>
<protein>
    <submittedName>
        <fullName evidence="8">FtsX-like permease family protein</fullName>
    </submittedName>
</protein>
<evidence type="ECO:0000256" key="1">
    <source>
        <dbReference type="ARBA" id="ARBA00004651"/>
    </source>
</evidence>
<dbReference type="InterPro" id="IPR003838">
    <property type="entry name" value="ABC3_permease_C"/>
</dbReference>
<dbReference type="Pfam" id="PF02687">
    <property type="entry name" value="FtsX"/>
    <property type="match status" value="1"/>
</dbReference>
<keyword evidence="3 6" id="KW-0812">Transmembrane</keyword>
<feature type="transmembrane region" description="Helical" evidence="6">
    <location>
        <begin position="434"/>
        <end position="458"/>
    </location>
</feature>
<evidence type="ECO:0000256" key="5">
    <source>
        <dbReference type="ARBA" id="ARBA00023136"/>
    </source>
</evidence>
<feature type="transmembrane region" description="Helical" evidence="6">
    <location>
        <begin position="364"/>
        <end position="385"/>
    </location>
</feature>
<feature type="domain" description="ABC3 transporter permease C-terminal" evidence="7">
    <location>
        <begin position="275"/>
        <end position="375"/>
    </location>
</feature>
<name>A0A7C9KVX9_9FIRM</name>
<comment type="subcellular location">
    <subcellularLocation>
        <location evidence="1">Cell membrane</location>
        <topology evidence="1">Multi-pass membrane protein</topology>
    </subcellularLocation>
</comment>
<evidence type="ECO:0000256" key="3">
    <source>
        <dbReference type="ARBA" id="ARBA00022692"/>
    </source>
</evidence>
<keyword evidence="2" id="KW-1003">Cell membrane</keyword>
<feature type="transmembrane region" description="Helical" evidence="6">
    <location>
        <begin position="270"/>
        <end position="291"/>
    </location>
</feature>
<evidence type="ECO:0000259" key="7">
    <source>
        <dbReference type="Pfam" id="PF02687"/>
    </source>
</evidence>
<gene>
    <name evidence="8" type="ORF">GKE48_04555</name>
</gene>
<comment type="caution">
    <text evidence="8">The sequence shown here is derived from an EMBL/GenBank/DDBJ whole genome shotgun (WGS) entry which is preliminary data.</text>
</comment>
<keyword evidence="5 6" id="KW-0472">Membrane</keyword>
<feature type="transmembrane region" description="Helical" evidence="6">
    <location>
        <begin position="952"/>
        <end position="971"/>
    </location>
</feature>
<dbReference type="AlphaFoldDB" id="A0A7C9KVX9"/>
<evidence type="ECO:0000313" key="8">
    <source>
        <dbReference type="EMBL" id="MSC56727.1"/>
    </source>
</evidence>
<organism evidence="8 9">
    <name type="scientific">Lachnospira eligens</name>
    <dbReference type="NCBI Taxonomy" id="39485"/>
    <lineage>
        <taxon>Bacteria</taxon>
        <taxon>Bacillati</taxon>
        <taxon>Bacillota</taxon>
        <taxon>Clostridia</taxon>
        <taxon>Lachnospirales</taxon>
        <taxon>Lachnospiraceae</taxon>
        <taxon>Lachnospira</taxon>
    </lineage>
</organism>
<dbReference type="Proteomes" id="UP000481964">
    <property type="component" value="Unassembled WGS sequence"/>
</dbReference>
<feature type="transmembrane region" description="Helical" evidence="6">
    <location>
        <begin position="323"/>
        <end position="344"/>
    </location>
</feature>
<feature type="transmembrane region" description="Helical" evidence="6">
    <location>
        <begin position="34"/>
        <end position="54"/>
    </location>
</feature>
<evidence type="ECO:0000313" key="9">
    <source>
        <dbReference type="Proteomes" id="UP000481964"/>
    </source>
</evidence>
<feature type="transmembrane region" description="Helical" evidence="6">
    <location>
        <begin position="894"/>
        <end position="916"/>
    </location>
</feature>